<dbReference type="PANTHER" id="PTHR48101">
    <property type="entry name" value="METHYLMALONYL-COA MUTASE, MITOCHONDRIAL-RELATED"/>
    <property type="match status" value="1"/>
</dbReference>
<feature type="coiled-coil region" evidence="2">
    <location>
        <begin position="522"/>
        <end position="558"/>
    </location>
</feature>
<sequence length="593" mass="67056">MGGLSDSLRRLSEQRLPYWNEKIRFVDKRLQASPSFHDGFLQKLEKSVEDWVKSYDEAVAAAGERKKVFKTSSGFTVKPLYTPLDVKWLDYTLDLGFPGQHPFTRGIYTTMHRGRLWTMRQFAGFGAPEDTNKRFRFLLEHGETGLSVAFDMPTLYGYDPDNPRSEGEVGKCGVSVATVKDMEIVFHGIPLDKVSVSMTINAPAAVLLAMLIVVAEKQGVPTHMLSGTTQTDILKEFIAQKEWAFTPEAHLRIIRDMMGFCIKNMPRWHFISISGYHIREAGATALQELAFTLMDGFTYVDLGVSSGMNVDSFAPQFSFFFNSTINFFEEIAKFRAARKLWATVLKEFYGAENPRSLTLRFHTQTSGASLTWQQPLNNIVRTAIEALAAVLGGTQSLHTNSYDEAWALPTEQAVLVALRTQQIIAEETGVADTIDPLAGSYYVEWLTEQMVEGALKYFQKIDELGGMLAAIEAGYPQREIHEAAYRTQLAIESGEEVLVGVNKYTIPEEQPIRYLAVDESVAKKQVERLQQVKRERDNERVRKALENLRKAFEREDVNVMPYILEAVKSYASLEEIMNVGREVFGTWREPVII</sequence>
<comment type="caution">
    <text evidence="4">The sequence shown here is derived from an EMBL/GenBank/DDBJ whole genome shotgun (WGS) entry which is preliminary data.</text>
</comment>
<dbReference type="Gene3D" id="3.20.20.240">
    <property type="entry name" value="Methylmalonyl-CoA mutase"/>
    <property type="match status" value="1"/>
</dbReference>
<evidence type="ECO:0000256" key="1">
    <source>
        <dbReference type="ARBA" id="ARBA00023235"/>
    </source>
</evidence>
<keyword evidence="2" id="KW-0175">Coiled coil</keyword>
<evidence type="ECO:0000256" key="2">
    <source>
        <dbReference type="SAM" id="Coils"/>
    </source>
</evidence>
<organism evidence="4">
    <name type="scientific">Caldiarchaeum subterraneum</name>
    <dbReference type="NCBI Taxonomy" id="311458"/>
    <lineage>
        <taxon>Archaea</taxon>
        <taxon>Nitrososphaerota</taxon>
        <taxon>Candidatus Caldarchaeales</taxon>
        <taxon>Candidatus Caldarchaeaceae</taxon>
        <taxon>Candidatus Caldarchaeum</taxon>
    </lineage>
</organism>
<dbReference type="GO" id="GO:0031419">
    <property type="term" value="F:cobalamin binding"/>
    <property type="evidence" value="ECO:0007669"/>
    <property type="project" value="InterPro"/>
</dbReference>
<dbReference type="AlphaFoldDB" id="A0A7C5LFC1"/>
<keyword evidence="1" id="KW-0413">Isomerase</keyword>
<protein>
    <submittedName>
        <fullName evidence="4">Methylmalonyl-CoA mutase</fullName>
    </submittedName>
</protein>
<evidence type="ECO:0000259" key="3">
    <source>
        <dbReference type="Pfam" id="PF01642"/>
    </source>
</evidence>
<gene>
    <name evidence="4" type="ORF">ENM11_08975</name>
</gene>
<dbReference type="InterPro" id="IPR016176">
    <property type="entry name" value="Cbl-dep_enz_cat"/>
</dbReference>
<dbReference type="SUPFAM" id="SSF51703">
    <property type="entry name" value="Cobalamin (vitamin B12)-dependent enzymes"/>
    <property type="match status" value="1"/>
</dbReference>
<dbReference type="Pfam" id="PF01642">
    <property type="entry name" value="MM_CoA_mutase"/>
    <property type="match status" value="1"/>
</dbReference>
<dbReference type="PANTHER" id="PTHR48101:SF1">
    <property type="entry name" value="METHYLMALONYL-COA MUTASE, LARGE SUBUNIT"/>
    <property type="match status" value="1"/>
</dbReference>
<name>A0A7C5LFC1_CALS0</name>
<accession>A0A7C5LFC1</accession>
<feature type="domain" description="Methylmalonyl-CoA mutase alpha/beta chain catalytic" evidence="3">
    <location>
        <begin position="70"/>
        <end position="585"/>
    </location>
</feature>
<evidence type="ECO:0000313" key="4">
    <source>
        <dbReference type="EMBL" id="HHK69256.1"/>
    </source>
</evidence>
<dbReference type="NCBIfam" id="TIGR00641">
    <property type="entry name" value="acid_CoA_mut_N"/>
    <property type="match status" value="1"/>
</dbReference>
<proteinExistence type="predicted"/>
<dbReference type="EMBL" id="DRWN01000075">
    <property type="protein sequence ID" value="HHK69256.1"/>
    <property type="molecule type" value="Genomic_DNA"/>
</dbReference>
<dbReference type="CDD" id="cd03680">
    <property type="entry name" value="MM_CoA_mutase_ICM_like"/>
    <property type="match status" value="1"/>
</dbReference>
<dbReference type="GO" id="GO:0004494">
    <property type="term" value="F:methylmalonyl-CoA mutase activity"/>
    <property type="evidence" value="ECO:0007669"/>
    <property type="project" value="InterPro"/>
</dbReference>
<dbReference type="InterPro" id="IPR006099">
    <property type="entry name" value="MeMalonylCoA_mutase_a/b_cat"/>
</dbReference>
<reference evidence="4" key="1">
    <citation type="journal article" date="2020" name="mSystems">
        <title>Genome- and Community-Level Interaction Insights into Carbon Utilization and Element Cycling Functions of Hydrothermarchaeota in Hydrothermal Sediment.</title>
        <authorList>
            <person name="Zhou Z."/>
            <person name="Liu Y."/>
            <person name="Xu W."/>
            <person name="Pan J."/>
            <person name="Luo Z.H."/>
            <person name="Li M."/>
        </authorList>
    </citation>
    <scope>NUCLEOTIDE SEQUENCE [LARGE SCALE GENOMIC DNA]</scope>
    <source>
        <strain evidence="4">SpSt-1056</strain>
    </source>
</reference>
<dbReference type="InterPro" id="IPR006098">
    <property type="entry name" value="MMCoA_mutase_a_cat"/>
</dbReference>